<feature type="compositionally biased region" description="Basic and acidic residues" evidence="2">
    <location>
        <begin position="1165"/>
        <end position="1175"/>
    </location>
</feature>
<feature type="compositionally biased region" description="Basic and acidic residues" evidence="2">
    <location>
        <begin position="1142"/>
        <end position="1152"/>
    </location>
</feature>
<evidence type="ECO:0000313" key="5">
    <source>
        <dbReference type="Proteomes" id="UP001244011"/>
    </source>
</evidence>
<feature type="compositionally biased region" description="Basic and acidic residues" evidence="2">
    <location>
        <begin position="678"/>
        <end position="687"/>
    </location>
</feature>
<name>A0AAJ0C1W0_9PEZI</name>
<evidence type="ECO:0000256" key="2">
    <source>
        <dbReference type="SAM" id="MobiDB-lite"/>
    </source>
</evidence>
<dbReference type="InterPro" id="IPR004000">
    <property type="entry name" value="Actin"/>
</dbReference>
<dbReference type="PANTHER" id="PTHR15629">
    <property type="entry name" value="SH3YL1 PROTEIN"/>
    <property type="match status" value="1"/>
</dbReference>
<protein>
    <submittedName>
        <fullName evidence="4">SH3 domain-containing YSC84-like protein 1</fullName>
    </submittedName>
</protein>
<dbReference type="SUPFAM" id="SSF53067">
    <property type="entry name" value="Actin-like ATPase domain"/>
    <property type="match status" value="2"/>
</dbReference>
<feature type="region of interest" description="Disordered" evidence="2">
    <location>
        <begin position="483"/>
        <end position="530"/>
    </location>
</feature>
<feature type="region of interest" description="Disordered" evidence="2">
    <location>
        <begin position="798"/>
        <end position="835"/>
    </location>
</feature>
<feature type="region of interest" description="Disordered" evidence="2">
    <location>
        <begin position="1"/>
        <end position="31"/>
    </location>
</feature>
<feature type="region of interest" description="Disordered" evidence="2">
    <location>
        <begin position="369"/>
        <end position="392"/>
    </location>
</feature>
<feature type="region of interest" description="Disordered" evidence="2">
    <location>
        <begin position="568"/>
        <end position="601"/>
    </location>
</feature>
<comment type="similarity">
    <text evidence="1">Belongs to the actin family.</text>
</comment>
<gene>
    <name evidence="4" type="ORF">QBC33DRAFT_577664</name>
</gene>
<feature type="compositionally biased region" description="Polar residues" evidence="2">
    <location>
        <begin position="643"/>
        <end position="661"/>
    </location>
</feature>
<dbReference type="RefSeq" id="XP_060284200.1">
    <property type="nucleotide sequence ID" value="XM_060430998.1"/>
</dbReference>
<proteinExistence type="inferred from homology"/>
<evidence type="ECO:0000259" key="3">
    <source>
        <dbReference type="Pfam" id="PF04366"/>
    </source>
</evidence>
<feature type="compositionally biased region" description="Low complexity" evidence="2">
    <location>
        <begin position="1154"/>
        <end position="1164"/>
    </location>
</feature>
<dbReference type="EMBL" id="MU839006">
    <property type="protein sequence ID" value="KAK1767987.1"/>
    <property type="molecule type" value="Genomic_DNA"/>
</dbReference>
<sequence length="1462" mass="158221">MQRVSALLPSWDKSKPNNNTTGHKHRPRPSLASLEKVFGWADKSNTPANRNSSPAAAATATGAVRFGRETYWPTTLDKECDKAARILKSFCTDGFLAQEDRGSRPSSLTTPPTPKQVTKKIPPRIIQNAVGLAIFSCMRSGLWMSGSGGSGILIARKADGTWSPPSGILLHSAEVGFVIGVDIYDCVLVINSVAALEMFTRPRTTLGSDVNLTVGPLVTTGLLENDLKWKELNNTVLTYLKARGKHQDVRLDGSFVTGRGNENERFYAGNVDVLDILAGNINKSIPETRPLFEVIKAAEGRTDFDAALMDLLSQQPAPGDAIIETPRPSPLSPPRSPFGIPNLEDPDPFGVIALEMAGLEIREAGTRLRPQSSQFEYSPAPTSPVFSKFSRQSTDTYISKSNRGSFMSNKTQATAVTDAYTQTDDANTPETTLSHNNSDDGQDRGPEKLPTVMEPFEVDYTQIDTSPIQHLNTPDSVETAGAANRLSTRKSEPIVGPTTSLDGAADKESNTYPEDEHDQDADDEDEEDDDEEAIVYEVVTAAPATRTTIASTQVTQVIHAKGALVTIPKRIPPPLPPRSPARTSRASKSEYGDSADMASERAPTPAIDEIALATTASTPVSEVATKESEAEQTDFQQQHRKQASSVYTNSEKRWSTGSNHSPPTPVTGEAASSSAEGESEREPRTPKAEIGVRSATSQPEKLDSEGQYPRRLPLCSCLRNRLEQTRIFAVLTSASVPLRDWKAIPPSQKIAANCTGKWREDQILVICPGSQTTMAQLGCGELTPPAYRIPTRMFKDEETGGWRPYHTEKRKKQRPSNGVAEINGAQDAKKADGGDDEWEYIEDQDSSEGAVYPLQAGHITNMEAFLAFLDHVHGMLTNTYHSTPIMLMTSPQWTRHDCEAVAQYIFEKTKTPALCMIHSGIATQYGFKWPHLTVIDVGFEKVDVTCIYDSRVVNHKSVGWSSDEKKAISGGEALTQKLLGLLKDKGFSYEMAEKLKKSPICEVLPYTPDSPNLMDLPTEAAGVLGPSQAASGSAEGPKTAELSQLSGPAGDDDDEDDKGVDEDGVLDVANIVASGQTREFLAKKERERAEKAKLGKRAREKEAADAAAAKPTRLPNSKRTRNLFHYEEIVEEDVPPKPAPPAEKEAGPKDVEMADAAGQQPAPDQTKESEGDVQKTEANGEQPQPSEAMVSKPEETPASDPTAAPAPPAAAAAPAPEPPVPERQNRRVRRDIEVGLERFLFADRVEIDRIVTAIYRAVQGIEDMYMRPACWENLVFVGNGARLRGLRDNILQTLNARHLVSPSSATMFTSELPSNLGTPSGTGSQTPTSQFATGALPHQLPTTSSVNPLLQAATTAGLAVPAPAGGAPGSNAGDAGAMTSHHFHSQTPTAIKLAQLPTYLTEWAKHGFEESMFLGAQVAARLAFCIHNMDAQGQESQRLMSLNRVDYNELGPKGIRNHSMLG</sequence>
<feature type="region of interest" description="Disordered" evidence="2">
    <location>
        <begin position="1082"/>
        <end position="1226"/>
    </location>
</feature>
<feature type="compositionally biased region" description="Basic and acidic residues" evidence="2">
    <location>
        <begin position="437"/>
        <end position="447"/>
    </location>
</feature>
<accession>A0AAJ0C1W0</accession>
<feature type="compositionally biased region" description="Pro residues" evidence="2">
    <location>
        <begin position="570"/>
        <end position="579"/>
    </location>
</feature>
<feature type="compositionally biased region" description="Acidic residues" evidence="2">
    <location>
        <begin position="513"/>
        <end position="530"/>
    </location>
</feature>
<comment type="caution">
    <text evidence="4">The sequence shown here is derived from an EMBL/GenBank/DDBJ whole genome shotgun (WGS) entry which is preliminary data.</text>
</comment>
<evidence type="ECO:0000256" key="1">
    <source>
        <dbReference type="RuleBase" id="RU000487"/>
    </source>
</evidence>
<feature type="domain" description="Ysc84 actin-binding" evidence="3">
    <location>
        <begin position="171"/>
        <end position="298"/>
    </location>
</feature>
<evidence type="ECO:0000313" key="4">
    <source>
        <dbReference type="EMBL" id="KAK1767987.1"/>
    </source>
</evidence>
<dbReference type="SMART" id="SM00268">
    <property type="entry name" value="ACTIN"/>
    <property type="match status" value="1"/>
</dbReference>
<feature type="compositionally biased region" description="Acidic residues" evidence="2">
    <location>
        <begin position="1050"/>
        <end position="1061"/>
    </location>
</feature>
<feature type="region of interest" description="Disordered" evidence="2">
    <location>
        <begin position="98"/>
        <end position="119"/>
    </location>
</feature>
<organism evidence="4 5">
    <name type="scientific">Phialemonium atrogriseum</name>
    <dbReference type="NCBI Taxonomy" id="1093897"/>
    <lineage>
        <taxon>Eukaryota</taxon>
        <taxon>Fungi</taxon>
        <taxon>Dikarya</taxon>
        <taxon>Ascomycota</taxon>
        <taxon>Pezizomycotina</taxon>
        <taxon>Sordariomycetes</taxon>
        <taxon>Sordariomycetidae</taxon>
        <taxon>Cephalothecales</taxon>
        <taxon>Cephalothecaceae</taxon>
        <taxon>Phialemonium</taxon>
    </lineage>
</organism>
<dbReference type="InterPro" id="IPR051702">
    <property type="entry name" value="SH3_domain_YSC84-like"/>
</dbReference>
<dbReference type="Proteomes" id="UP001244011">
    <property type="component" value="Unassembled WGS sequence"/>
</dbReference>
<reference evidence="4" key="1">
    <citation type="submission" date="2023-06" db="EMBL/GenBank/DDBJ databases">
        <title>Genome-scale phylogeny and comparative genomics of the fungal order Sordariales.</title>
        <authorList>
            <consortium name="Lawrence Berkeley National Laboratory"/>
            <person name="Hensen N."/>
            <person name="Bonometti L."/>
            <person name="Westerberg I."/>
            <person name="Brannstrom I.O."/>
            <person name="Guillou S."/>
            <person name="Cros-Aarteil S."/>
            <person name="Calhoun S."/>
            <person name="Haridas S."/>
            <person name="Kuo A."/>
            <person name="Mondo S."/>
            <person name="Pangilinan J."/>
            <person name="Riley R."/>
            <person name="Labutti K."/>
            <person name="Andreopoulos B."/>
            <person name="Lipzen A."/>
            <person name="Chen C."/>
            <person name="Yanf M."/>
            <person name="Daum C."/>
            <person name="Ng V."/>
            <person name="Clum A."/>
            <person name="Steindorff A."/>
            <person name="Ohm R."/>
            <person name="Martin F."/>
            <person name="Silar P."/>
            <person name="Natvig D."/>
            <person name="Lalanne C."/>
            <person name="Gautier V."/>
            <person name="Ament-Velasquez S.L."/>
            <person name="Kruys A."/>
            <person name="Hutchinson M.I."/>
            <person name="Powell A.J."/>
            <person name="Barry K."/>
            <person name="Miller A.N."/>
            <person name="Grigoriev I.V."/>
            <person name="Debuchy R."/>
            <person name="Gladieux P."/>
            <person name="Thoren M.H."/>
            <person name="Johannesson H."/>
        </authorList>
    </citation>
    <scope>NUCLEOTIDE SEQUENCE</scope>
    <source>
        <strain evidence="4">8032-3</strain>
    </source>
</reference>
<dbReference type="CDD" id="cd11524">
    <property type="entry name" value="SYLF"/>
    <property type="match status" value="1"/>
</dbReference>
<dbReference type="Gene3D" id="3.90.640.60">
    <property type="match status" value="1"/>
</dbReference>
<dbReference type="GeneID" id="85314185"/>
<feature type="compositionally biased region" description="Low complexity" evidence="2">
    <location>
        <begin position="1317"/>
        <end position="1330"/>
    </location>
</feature>
<dbReference type="InterPro" id="IPR007461">
    <property type="entry name" value="Ysc84_actin-binding"/>
</dbReference>
<feature type="compositionally biased region" description="Low complexity" evidence="2">
    <location>
        <begin position="1196"/>
        <end position="1214"/>
    </location>
</feature>
<feature type="compositionally biased region" description="Polar residues" evidence="2">
    <location>
        <begin position="421"/>
        <end position="436"/>
    </location>
</feature>
<dbReference type="PANTHER" id="PTHR15629:SF8">
    <property type="entry name" value="DUF500 DOMAIN PROTEIN (AFU_ORTHOLOGUE AFUA_5G07310)"/>
    <property type="match status" value="1"/>
</dbReference>
<feature type="region of interest" description="Disordered" evidence="2">
    <location>
        <begin position="1310"/>
        <end position="1337"/>
    </location>
</feature>
<dbReference type="InterPro" id="IPR043129">
    <property type="entry name" value="ATPase_NBD"/>
</dbReference>
<dbReference type="Gene3D" id="3.30.420.40">
    <property type="match status" value="3"/>
</dbReference>
<feature type="region of interest" description="Disordered" evidence="2">
    <location>
        <begin position="618"/>
        <end position="707"/>
    </location>
</feature>
<feature type="compositionally biased region" description="Basic and acidic residues" evidence="2">
    <location>
        <begin position="1082"/>
        <end position="1104"/>
    </location>
</feature>
<keyword evidence="5" id="KW-1185">Reference proteome</keyword>
<feature type="region of interest" description="Disordered" evidence="2">
    <location>
        <begin position="1012"/>
        <end position="1061"/>
    </location>
</feature>
<feature type="compositionally biased region" description="Polar residues" evidence="2">
    <location>
        <begin position="1176"/>
        <end position="1185"/>
    </location>
</feature>
<dbReference type="GO" id="GO:0035091">
    <property type="term" value="F:phosphatidylinositol binding"/>
    <property type="evidence" value="ECO:0007669"/>
    <property type="project" value="TreeGrafter"/>
</dbReference>
<feature type="region of interest" description="Disordered" evidence="2">
    <location>
        <begin position="421"/>
        <end position="449"/>
    </location>
</feature>
<dbReference type="Pfam" id="PF04366">
    <property type="entry name" value="Ysc84"/>
    <property type="match status" value="1"/>
</dbReference>
<dbReference type="Pfam" id="PF00022">
    <property type="entry name" value="Actin"/>
    <property type="match status" value="1"/>
</dbReference>